<accession>A0A1G9JJR5</accession>
<dbReference type="InterPro" id="IPR011990">
    <property type="entry name" value="TPR-like_helical_dom_sf"/>
</dbReference>
<dbReference type="AlphaFoldDB" id="A0A1G9JJR5"/>
<dbReference type="EMBL" id="FNGI01000003">
    <property type="protein sequence ID" value="SDL37850.1"/>
    <property type="molecule type" value="Genomic_DNA"/>
</dbReference>
<dbReference type="OrthoDB" id="9815900at2"/>
<evidence type="ECO:0000256" key="4">
    <source>
        <dbReference type="ARBA" id="ARBA00022803"/>
    </source>
</evidence>
<name>A0A1G9JJR5_9GAMM</name>
<evidence type="ECO:0000256" key="3">
    <source>
        <dbReference type="ARBA" id="ARBA00022737"/>
    </source>
</evidence>
<keyword evidence="3" id="KW-0677">Repeat</keyword>
<dbReference type="CDD" id="cd05804">
    <property type="entry name" value="StaR_like"/>
    <property type="match status" value="1"/>
</dbReference>
<organism evidence="5 6">
    <name type="scientific">Modicisalibacter muralis</name>
    <dbReference type="NCBI Taxonomy" id="119000"/>
    <lineage>
        <taxon>Bacteria</taxon>
        <taxon>Pseudomonadati</taxon>
        <taxon>Pseudomonadota</taxon>
        <taxon>Gammaproteobacteria</taxon>
        <taxon>Oceanospirillales</taxon>
        <taxon>Halomonadaceae</taxon>
        <taxon>Modicisalibacter</taxon>
    </lineage>
</organism>
<dbReference type="InterPro" id="IPR033891">
    <property type="entry name" value="TTC38"/>
</dbReference>
<sequence length="445" mass="49543">MLTDRQGNPLPGATAETLELYNRSVDAFNLYRGDPVTPLDQAIEATPEFTMARIVRAYLLALATEPNAAEAARADVGIAKNARLNDREASHVAALDHLLAGEWTAAGIALDHHNMRYPHDLMALQAGHLTDFYRANTRNLRDRITRVLPKWSPDLPAYSIVLGLYAFGLEETGAYARAEDTGRQALELQPLDSWAHHAVAHVMEMQGRAEDGIGWMTVREPYWSGEDNFFKVHNWWHLALCHLDLGQTRDALALYDGPIRQDRSSMALDMADASALLWRLSLTGLDVGQRWQELAEAWDRHADGKLYPFNDWHAVMAYLGAGRDDQVERLLTLLRDAGSATETSAWARRIGLPLSEGFTAFWRGDYATAIDRLHPARFIANGFGGSHAQRDIIDWTLTEAALRGGYPDLAEALANERLAIKPHSPLNRAFLNRASTPDPIGRQVA</sequence>
<dbReference type="Gene3D" id="1.25.40.10">
    <property type="entry name" value="Tetratricopeptide repeat domain"/>
    <property type="match status" value="1"/>
</dbReference>
<dbReference type="PANTHER" id="PTHR16263:SF4">
    <property type="entry name" value="TETRATRICOPEPTIDE REPEAT PROTEIN 38"/>
    <property type="match status" value="1"/>
</dbReference>
<reference evidence="5 6" key="1">
    <citation type="submission" date="2016-10" db="EMBL/GenBank/DDBJ databases">
        <authorList>
            <person name="de Groot N.N."/>
        </authorList>
    </citation>
    <scope>NUCLEOTIDE SEQUENCE [LARGE SCALE GENOMIC DNA]</scope>
    <source>
        <strain evidence="5 6">DSM 14789</strain>
    </source>
</reference>
<evidence type="ECO:0000256" key="2">
    <source>
        <dbReference type="ARBA" id="ARBA00019992"/>
    </source>
</evidence>
<gene>
    <name evidence="5" type="ORF">SAMN05661010_01501</name>
</gene>
<dbReference type="SUPFAM" id="SSF48452">
    <property type="entry name" value="TPR-like"/>
    <property type="match status" value="1"/>
</dbReference>
<dbReference type="Proteomes" id="UP000198654">
    <property type="component" value="Unassembled WGS sequence"/>
</dbReference>
<proteinExistence type="inferred from homology"/>
<dbReference type="RefSeq" id="WP_089727130.1">
    <property type="nucleotide sequence ID" value="NZ_FNGI01000003.1"/>
</dbReference>
<evidence type="ECO:0000256" key="1">
    <source>
        <dbReference type="ARBA" id="ARBA00005857"/>
    </source>
</evidence>
<keyword evidence="6" id="KW-1185">Reference proteome</keyword>
<protein>
    <recommendedName>
        <fullName evidence="2">Tetratricopeptide repeat protein 38</fullName>
    </recommendedName>
</protein>
<evidence type="ECO:0000313" key="6">
    <source>
        <dbReference type="Proteomes" id="UP000198654"/>
    </source>
</evidence>
<dbReference type="PANTHER" id="PTHR16263">
    <property type="entry name" value="TETRATRICOPEPTIDE REPEAT PROTEIN 38"/>
    <property type="match status" value="1"/>
</dbReference>
<comment type="similarity">
    <text evidence="1">Belongs to the TTC38 family.</text>
</comment>
<dbReference type="STRING" id="119000.SAMN05661010_01501"/>
<keyword evidence="4" id="KW-0802">TPR repeat</keyword>
<evidence type="ECO:0000313" key="5">
    <source>
        <dbReference type="EMBL" id="SDL37850.1"/>
    </source>
</evidence>